<dbReference type="Proteomes" id="UP000190206">
    <property type="component" value="Unassembled WGS sequence"/>
</dbReference>
<proteinExistence type="predicted"/>
<dbReference type="EMBL" id="MRAD01000008">
    <property type="protein sequence ID" value="OOO62026.1"/>
    <property type="molecule type" value="Genomic_DNA"/>
</dbReference>
<evidence type="ECO:0008006" key="3">
    <source>
        <dbReference type="Google" id="ProtNLM"/>
    </source>
</evidence>
<sequence length="72" mass="8495">MFKIIRNKIKNIKRRVLNMFKFNKESGCVKVWVTLILNGTYKVEQVPNLLNLKECVKEVLKDVGFVEEVKLQ</sequence>
<organism evidence="1 2">
    <name type="scientific">Clostridium tepidum</name>
    <dbReference type="NCBI Taxonomy" id="1962263"/>
    <lineage>
        <taxon>Bacteria</taxon>
        <taxon>Bacillati</taxon>
        <taxon>Bacillota</taxon>
        <taxon>Clostridia</taxon>
        <taxon>Eubacteriales</taxon>
        <taxon>Clostridiaceae</taxon>
        <taxon>Clostridium</taxon>
    </lineage>
</organism>
<evidence type="ECO:0000313" key="1">
    <source>
        <dbReference type="EMBL" id="OOO62026.1"/>
    </source>
</evidence>
<comment type="caution">
    <text evidence="1">The sequence shown here is derived from an EMBL/GenBank/DDBJ whole genome shotgun (WGS) entry which is preliminary data.</text>
</comment>
<reference evidence="1 2" key="1">
    <citation type="submission" date="2016-12" db="EMBL/GenBank/DDBJ databases">
        <title>Clostridium tepidum sp. nov., a close relative of Clostridium sporogenes and Clostridium botulinum Group I.</title>
        <authorList>
            <person name="Dobritsa A.P."/>
            <person name="Kutumbaka K."/>
            <person name="Werner K."/>
            <person name="Samadpour M."/>
        </authorList>
    </citation>
    <scope>NUCLEOTIDE SEQUENCE [LARGE SCALE GENOMIC DNA]</scope>
    <source>
        <strain evidence="1 2">PE</strain>
    </source>
</reference>
<evidence type="ECO:0000313" key="2">
    <source>
        <dbReference type="Proteomes" id="UP000190206"/>
    </source>
</evidence>
<name>A0ABX3L5V6_9CLOT</name>
<protein>
    <recommendedName>
        <fullName evidence="3">HMA domain-containing protein</fullName>
    </recommendedName>
</protein>
<gene>
    <name evidence="1" type="ORF">BS637_09495</name>
</gene>
<accession>A0ABX3L5V6</accession>
<keyword evidence="2" id="KW-1185">Reference proteome</keyword>